<organism evidence="1">
    <name type="scientific">Tanacetum cinerariifolium</name>
    <name type="common">Dalmatian daisy</name>
    <name type="synonym">Chrysanthemum cinerariifolium</name>
    <dbReference type="NCBI Taxonomy" id="118510"/>
    <lineage>
        <taxon>Eukaryota</taxon>
        <taxon>Viridiplantae</taxon>
        <taxon>Streptophyta</taxon>
        <taxon>Embryophyta</taxon>
        <taxon>Tracheophyta</taxon>
        <taxon>Spermatophyta</taxon>
        <taxon>Magnoliopsida</taxon>
        <taxon>eudicotyledons</taxon>
        <taxon>Gunneridae</taxon>
        <taxon>Pentapetalae</taxon>
        <taxon>asterids</taxon>
        <taxon>campanulids</taxon>
        <taxon>Asterales</taxon>
        <taxon>Asteraceae</taxon>
        <taxon>Asteroideae</taxon>
        <taxon>Anthemideae</taxon>
        <taxon>Anthemidinae</taxon>
        <taxon>Tanacetum</taxon>
    </lineage>
</organism>
<evidence type="ECO:0000313" key="1">
    <source>
        <dbReference type="EMBL" id="GEZ95688.1"/>
    </source>
</evidence>
<reference evidence="1" key="1">
    <citation type="journal article" date="2019" name="Sci. Rep.">
        <title>Draft genome of Tanacetum cinerariifolium, the natural source of mosquito coil.</title>
        <authorList>
            <person name="Yamashiro T."/>
            <person name="Shiraishi A."/>
            <person name="Satake H."/>
            <person name="Nakayama K."/>
        </authorList>
    </citation>
    <scope>NUCLEOTIDE SEQUENCE</scope>
</reference>
<accession>A0A699IY45</accession>
<proteinExistence type="predicted"/>
<gene>
    <name evidence="1" type="ORF">Tci_567661</name>
</gene>
<name>A0A699IY45_TANCI</name>
<sequence length="70" mass="8431">MVRSVHNHRFLSFVAVKFGERENNEAWDTNCNHTRRRRSHVKIFRSEKDDSIIGMTVCDEDDEWMTHSHE</sequence>
<dbReference type="AlphaFoldDB" id="A0A699IY45"/>
<comment type="caution">
    <text evidence="1">The sequence shown here is derived from an EMBL/GenBank/DDBJ whole genome shotgun (WGS) entry which is preliminary data.</text>
</comment>
<dbReference type="EMBL" id="BKCJ010347475">
    <property type="protein sequence ID" value="GEZ95688.1"/>
    <property type="molecule type" value="Genomic_DNA"/>
</dbReference>
<protein>
    <submittedName>
        <fullName evidence="1">Uncharacterized protein</fullName>
    </submittedName>
</protein>